<gene>
    <name evidence="4" type="ORF">ABM479_15160</name>
</gene>
<dbReference type="GO" id="GO:0016835">
    <property type="term" value="F:carbon-oxygen lyase activity"/>
    <property type="evidence" value="ECO:0007669"/>
    <property type="project" value="InterPro"/>
</dbReference>
<name>A0AAU7RPM5_9HYPH</name>
<dbReference type="InterPro" id="IPR051331">
    <property type="entry name" value="Chorismate_mutase-related"/>
</dbReference>
<dbReference type="Pfam" id="PF01817">
    <property type="entry name" value="CM_2"/>
    <property type="match status" value="1"/>
</dbReference>
<dbReference type="PANTHER" id="PTHR38041">
    <property type="entry name" value="CHORISMATE MUTASE"/>
    <property type="match status" value="1"/>
</dbReference>
<dbReference type="InterPro" id="IPR036979">
    <property type="entry name" value="CM_dom_sf"/>
</dbReference>
<evidence type="ECO:0000256" key="2">
    <source>
        <dbReference type="ARBA" id="ARBA00023235"/>
    </source>
</evidence>
<sequence>MTNKSSNQEADLNEFRQQLDAVDTAILKLVAERMEIIHRVGLFKKQAGIPVMQPNRVAAVLDSRAEVAQGLGINPDVARHIWDILIKEACRLEEAV</sequence>
<organism evidence="4">
    <name type="scientific">Rhizobium sp. ZPR3</name>
    <dbReference type="NCBI Taxonomy" id="3158967"/>
    <lineage>
        <taxon>Bacteria</taxon>
        <taxon>Pseudomonadati</taxon>
        <taxon>Pseudomonadota</taxon>
        <taxon>Alphaproteobacteria</taxon>
        <taxon>Hyphomicrobiales</taxon>
        <taxon>Rhizobiaceae</taxon>
        <taxon>Rhizobium/Agrobacterium group</taxon>
        <taxon>Rhizobium</taxon>
    </lineage>
</organism>
<accession>A0AAU7RPM5</accession>
<dbReference type="EMBL" id="CP157960">
    <property type="protein sequence ID" value="XBT92125.1"/>
    <property type="molecule type" value="Genomic_DNA"/>
</dbReference>
<dbReference type="InterPro" id="IPR036263">
    <property type="entry name" value="Chorismate_II_sf"/>
</dbReference>
<dbReference type="PANTHER" id="PTHR38041:SF1">
    <property type="entry name" value="CHORISMATE MUTASE"/>
    <property type="match status" value="1"/>
</dbReference>
<dbReference type="NCBIfam" id="TIGR01803">
    <property type="entry name" value="CM-like"/>
    <property type="match status" value="1"/>
</dbReference>
<reference evidence="4" key="1">
    <citation type="submission" date="2024-06" db="EMBL/GenBank/DDBJ databases">
        <authorList>
            <person name="Li T."/>
            <person name="Gao R."/>
        </authorList>
    </citation>
    <scope>NUCLEOTIDE SEQUENCE</scope>
    <source>
        <strain evidence="4">ZPR3</strain>
    </source>
</reference>
<dbReference type="GO" id="GO:0046417">
    <property type="term" value="P:chorismate metabolic process"/>
    <property type="evidence" value="ECO:0007669"/>
    <property type="project" value="InterPro"/>
</dbReference>
<proteinExistence type="predicted"/>
<evidence type="ECO:0000313" key="4">
    <source>
        <dbReference type="EMBL" id="XBT92125.1"/>
    </source>
</evidence>
<feature type="domain" description="Chorismate mutase" evidence="3">
    <location>
        <begin position="6"/>
        <end position="96"/>
    </location>
</feature>
<dbReference type="Gene3D" id="1.20.59.10">
    <property type="entry name" value="Chorismate mutase"/>
    <property type="match status" value="1"/>
</dbReference>
<evidence type="ECO:0000259" key="3">
    <source>
        <dbReference type="PROSITE" id="PS51168"/>
    </source>
</evidence>
<dbReference type="SMART" id="SM00830">
    <property type="entry name" value="CM_2"/>
    <property type="match status" value="1"/>
</dbReference>
<dbReference type="GO" id="GO:0009697">
    <property type="term" value="P:salicylic acid biosynthetic process"/>
    <property type="evidence" value="ECO:0007669"/>
    <property type="project" value="InterPro"/>
</dbReference>
<dbReference type="RefSeq" id="WP_349956548.1">
    <property type="nucleotide sequence ID" value="NZ_CP157960.1"/>
</dbReference>
<dbReference type="EC" id="5.4.99.5" evidence="1"/>
<dbReference type="PROSITE" id="PS51168">
    <property type="entry name" value="CHORISMATE_MUT_2"/>
    <property type="match status" value="1"/>
</dbReference>
<dbReference type="InterPro" id="IPR008241">
    <property type="entry name" value="Isochorismate_pyruvate-lyase"/>
</dbReference>
<keyword evidence="2" id="KW-0413">Isomerase</keyword>
<dbReference type="InterPro" id="IPR002701">
    <property type="entry name" value="CM_II_prokaryot"/>
</dbReference>
<dbReference type="AlphaFoldDB" id="A0AAU7RPM5"/>
<dbReference type="GO" id="GO:0004106">
    <property type="term" value="F:chorismate mutase activity"/>
    <property type="evidence" value="ECO:0007669"/>
    <property type="project" value="UniProtKB-EC"/>
</dbReference>
<protein>
    <recommendedName>
        <fullName evidence="1">chorismate mutase</fullName>
        <ecNumber evidence="1">5.4.99.5</ecNumber>
    </recommendedName>
</protein>
<evidence type="ECO:0000256" key="1">
    <source>
        <dbReference type="ARBA" id="ARBA00012404"/>
    </source>
</evidence>
<dbReference type="SUPFAM" id="SSF48600">
    <property type="entry name" value="Chorismate mutase II"/>
    <property type="match status" value="1"/>
</dbReference>